<protein>
    <submittedName>
        <fullName evidence="2">Uncharacterized protein</fullName>
    </submittedName>
</protein>
<organism evidence="2">
    <name type="scientific">uncultured Caudovirales phage</name>
    <dbReference type="NCBI Taxonomy" id="2100421"/>
    <lineage>
        <taxon>Viruses</taxon>
        <taxon>Duplodnaviria</taxon>
        <taxon>Heunggongvirae</taxon>
        <taxon>Uroviricota</taxon>
        <taxon>Caudoviricetes</taxon>
        <taxon>Peduoviridae</taxon>
        <taxon>Maltschvirus</taxon>
        <taxon>Maltschvirus maltsch</taxon>
    </lineage>
</organism>
<gene>
    <name evidence="2" type="ORF">UFOVP152_10</name>
</gene>
<keyword evidence="1" id="KW-0472">Membrane</keyword>
<evidence type="ECO:0000313" key="2">
    <source>
        <dbReference type="EMBL" id="CAB5162183.1"/>
    </source>
</evidence>
<name>A0A6J7WBJ0_9CAUD</name>
<keyword evidence="1" id="KW-1133">Transmembrane helix</keyword>
<accession>A0A6J7WBJ0</accession>
<sequence length="173" mass="17856">MFNLSSGARASLALSIAGGISGTIGSYYSALGDKRALQLQAEMADRNALHAATAGTEQASNVLQRGAQLMSTQRANMAANGVDLTEGSPAAVIESTDTMRQVDANTTINNAMQEAFGYRAEATMKRGAADAISPAMQAGTTLLDSASKVASQWATMKKLGLLDKPKVAKMVAG</sequence>
<keyword evidence="1" id="KW-0812">Transmembrane</keyword>
<dbReference type="EMBL" id="LR798200">
    <property type="protein sequence ID" value="CAB5162183.1"/>
    <property type="molecule type" value="Genomic_DNA"/>
</dbReference>
<evidence type="ECO:0000256" key="1">
    <source>
        <dbReference type="SAM" id="Phobius"/>
    </source>
</evidence>
<reference evidence="2" key="1">
    <citation type="submission" date="2020-05" db="EMBL/GenBank/DDBJ databases">
        <authorList>
            <person name="Chiriac C."/>
            <person name="Salcher M."/>
            <person name="Ghai R."/>
            <person name="Kavagutti S V."/>
        </authorList>
    </citation>
    <scope>NUCLEOTIDE SEQUENCE</scope>
</reference>
<proteinExistence type="predicted"/>
<feature type="transmembrane region" description="Helical" evidence="1">
    <location>
        <begin position="12"/>
        <end position="30"/>
    </location>
</feature>